<feature type="compositionally biased region" description="Basic residues" evidence="2">
    <location>
        <begin position="320"/>
        <end position="338"/>
    </location>
</feature>
<dbReference type="Pfam" id="PF20994">
    <property type="entry name" value="CENPU"/>
    <property type="match status" value="1"/>
</dbReference>
<feature type="compositionally biased region" description="Acidic residues" evidence="2">
    <location>
        <begin position="414"/>
        <end position="429"/>
    </location>
</feature>
<feature type="domain" description="Inner kinetochore subunit AME1" evidence="3">
    <location>
        <begin position="519"/>
        <end position="697"/>
    </location>
</feature>
<gene>
    <name evidence="4" type="ORF">LTR24_000614</name>
</gene>
<evidence type="ECO:0000259" key="3">
    <source>
        <dbReference type="Pfam" id="PF20994"/>
    </source>
</evidence>
<feature type="compositionally biased region" description="Polar residues" evidence="2">
    <location>
        <begin position="100"/>
        <end position="110"/>
    </location>
</feature>
<feature type="compositionally biased region" description="Basic and acidic residues" evidence="2">
    <location>
        <begin position="386"/>
        <end position="396"/>
    </location>
</feature>
<feature type="compositionally biased region" description="Basic and acidic residues" evidence="2">
    <location>
        <begin position="267"/>
        <end position="282"/>
    </location>
</feature>
<feature type="compositionally biased region" description="Polar residues" evidence="2">
    <location>
        <begin position="339"/>
        <end position="350"/>
    </location>
</feature>
<dbReference type="Proteomes" id="UP001345013">
    <property type="component" value="Unassembled WGS sequence"/>
</dbReference>
<keyword evidence="1" id="KW-0175">Coiled coil</keyword>
<dbReference type="EMBL" id="JAVRRG010000004">
    <property type="protein sequence ID" value="KAK5101558.1"/>
    <property type="molecule type" value="Genomic_DNA"/>
</dbReference>
<proteinExistence type="predicted"/>
<accession>A0ABR0KNC8</accession>
<dbReference type="InterPro" id="IPR048743">
    <property type="entry name" value="AME1"/>
</dbReference>
<name>A0ABR0KNC8_9EURO</name>
<keyword evidence="5" id="KW-1185">Reference proteome</keyword>
<sequence length="703" mass="77859">MANDARVERQLMRLRGAGTRDVETTDFGFAVDAGSREERQLMRQRGAGSRQINNIDFGFAFATPSTVKRRRSQTPSRTPATATRKPAHSRTTPTPPTHGVIQQNVSSARSVRSRQIPDALRNESSGQPQRKRRRLSEISNMTGPMSVGRPLGWVSNTAIEEEDEAQQGSEVAILGEVDHIIGSDNQEGHGPVPTSPLSFPDSTVTMTNSADKENEHSGLSAAKGATKKRKRKSIGQQSLFKKKRNSSSLRPHLPTPTETQEVSVSVEEPRHNNQSASRERRWSIASSEPPPGPSPSSSPAKQITQQPEAATRERLGLASSKRRRKRKSVVQGKTKRRSSATVASTPSQLAGSVERGDKAEQNEEQEGEEEDEPNELPLDFDTGIPSEHEPENEQLRLGRRAAKTSTSSRRFTSEEPEQINLGDDEDADDTFLPAETTPNLTPALKRAKQKRRQQHKTTRTRAPNSAAATRLTGVQKRSHKSGFPILTHRMTNLHALPTITEVPEEDHQLDSDADELALPTTQAITTRTTPNAVDVLAQVCREAIDSSISAVKTQSLPRADLTRRLAALEAFRSTLDTRLFDLSQSLDQRLTMEARLRKMRREKAELQNRWLEIRRQRDQLDLRKDAVRRRHWEGEVLSRRKFEASQAAFAVEGAADQECGEGDGLELRLRQVANDVSSVDGGGMLQTLKGFNAQLERLAGALG</sequence>
<protein>
    <recommendedName>
        <fullName evidence="3">Inner kinetochore subunit AME1 domain-containing protein</fullName>
    </recommendedName>
</protein>
<comment type="caution">
    <text evidence="4">The sequence shown here is derived from an EMBL/GenBank/DDBJ whole genome shotgun (WGS) entry which is preliminary data.</text>
</comment>
<evidence type="ECO:0000256" key="1">
    <source>
        <dbReference type="SAM" id="Coils"/>
    </source>
</evidence>
<feature type="compositionally biased region" description="Polar residues" evidence="2">
    <location>
        <begin position="195"/>
        <end position="209"/>
    </location>
</feature>
<feature type="coiled-coil region" evidence="1">
    <location>
        <begin position="589"/>
        <end position="616"/>
    </location>
</feature>
<feature type="region of interest" description="Disordered" evidence="2">
    <location>
        <begin position="63"/>
        <end position="151"/>
    </location>
</feature>
<feature type="region of interest" description="Disordered" evidence="2">
    <location>
        <begin position="181"/>
        <end position="478"/>
    </location>
</feature>
<reference evidence="4 5" key="1">
    <citation type="submission" date="2023-08" db="EMBL/GenBank/DDBJ databases">
        <title>Black Yeasts Isolated from many extreme environments.</title>
        <authorList>
            <person name="Coleine C."/>
            <person name="Stajich J.E."/>
            <person name="Selbmann L."/>
        </authorList>
    </citation>
    <scope>NUCLEOTIDE SEQUENCE [LARGE SCALE GENOMIC DNA]</scope>
    <source>
        <strain evidence="4 5">CCFEE 5885</strain>
    </source>
</reference>
<evidence type="ECO:0000313" key="5">
    <source>
        <dbReference type="Proteomes" id="UP001345013"/>
    </source>
</evidence>
<evidence type="ECO:0000313" key="4">
    <source>
        <dbReference type="EMBL" id="KAK5101558.1"/>
    </source>
</evidence>
<organism evidence="4 5">
    <name type="scientific">Lithohypha guttulata</name>
    <dbReference type="NCBI Taxonomy" id="1690604"/>
    <lineage>
        <taxon>Eukaryota</taxon>
        <taxon>Fungi</taxon>
        <taxon>Dikarya</taxon>
        <taxon>Ascomycota</taxon>
        <taxon>Pezizomycotina</taxon>
        <taxon>Eurotiomycetes</taxon>
        <taxon>Chaetothyriomycetidae</taxon>
        <taxon>Chaetothyriales</taxon>
        <taxon>Trichomeriaceae</taxon>
        <taxon>Lithohypha</taxon>
    </lineage>
</organism>
<feature type="compositionally biased region" description="Basic residues" evidence="2">
    <location>
        <begin position="445"/>
        <end position="459"/>
    </location>
</feature>
<evidence type="ECO:0000256" key="2">
    <source>
        <dbReference type="SAM" id="MobiDB-lite"/>
    </source>
</evidence>
<feature type="compositionally biased region" description="Acidic residues" evidence="2">
    <location>
        <begin position="362"/>
        <end position="374"/>
    </location>
</feature>